<dbReference type="Gene3D" id="1.10.150.650">
    <property type="match status" value="1"/>
</dbReference>
<dbReference type="Gene3D" id="3.20.20.140">
    <property type="entry name" value="Metal-dependent hydrolases"/>
    <property type="match status" value="1"/>
</dbReference>
<dbReference type="Pfam" id="PF02811">
    <property type="entry name" value="PHP"/>
    <property type="match status" value="1"/>
</dbReference>
<dbReference type="InterPro" id="IPR004013">
    <property type="entry name" value="PHP_dom"/>
</dbReference>
<name>A0A1F4TIY7_UNCSA</name>
<dbReference type="SMART" id="SM00481">
    <property type="entry name" value="POLIIIAc"/>
    <property type="match status" value="1"/>
</dbReference>
<protein>
    <recommendedName>
        <fullName evidence="1">Polymerase/histidinol phosphatase N-terminal domain-containing protein</fullName>
    </recommendedName>
</protein>
<dbReference type="InterPro" id="IPR052018">
    <property type="entry name" value="PHP_domain"/>
</dbReference>
<dbReference type="InterPro" id="IPR016195">
    <property type="entry name" value="Pol/histidinol_Pase-like"/>
</dbReference>
<gene>
    <name evidence="2" type="ORF">A2311_04375</name>
</gene>
<evidence type="ECO:0000313" key="3">
    <source>
        <dbReference type="Proteomes" id="UP000178951"/>
    </source>
</evidence>
<comment type="caution">
    <text evidence="2">The sequence shown here is derived from an EMBL/GenBank/DDBJ whole genome shotgun (WGS) entry which is preliminary data.</text>
</comment>
<accession>A0A1F4TIY7</accession>
<dbReference type="PANTHER" id="PTHR42924:SF3">
    <property type="entry name" value="POLYMERASE_HISTIDINOL PHOSPHATASE N-TERMINAL DOMAIN-CONTAINING PROTEIN"/>
    <property type="match status" value="1"/>
</dbReference>
<reference evidence="2 3" key="1">
    <citation type="journal article" date="2016" name="Nat. Commun.">
        <title>Thousands of microbial genomes shed light on interconnected biogeochemical processes in an aquifer system.</title>
        <authorList>
            <person name="Anantharaman K."/>
            <person name="Brown C.T."/>
            <person name="Hug L.A."/>
            <person name="Sharon I."/>
            <person name="Castelle C.J."/>
            <person name="Probst A.J."/>
            <person name="Thomas B.C."/>
            <person name="Singh A."/>
            <person name="Wilkins M.J."/>
            <person name="Karaoz U."/>
            <person name="Brodie E.L."/>
            <person name="Williams K.H."/>
            <person name="Hubbard S.S."/>
            <person name="Banfield J.F."/>
        </authorList>
    </citation>
    <scope>NUCLEOTIDE SEQUENCE [LARGE SCALE GENOMIC DNA]</scope>
</reference>
<sequence>MPADLHIHSRHSDGTNSPAEVVLMAKAAGLTAMSLTDHDCTDGVAEAATTGESAGIKIISGIELTTESQRAEIHILGYFINADFPELVGTLEIIQRSRIERIKKIVKKLNQQKVDITAEEVYAIAGKKAPGRPHVARVLMQKGVVQNFKEAFNRYLDSRGPAYVPHFKLAPIAAIELIAKAGGIPVLAHPALCDCEKMLPELVSAGLRGLEVYYPFTRTDRFEFFLNFARENKLLVTGGSDFHGSDTGRDVKLGDIKLPDEELEKLVDEHLRGN</sequence>
<proteinExistence type="predicted"/>
<organism evidence="2 3">
    <name type="scientific">candidate division WOR-1 bacterium RIFOXYB2_FULL_48_7</name>
    <dbReference type="NCBI Taxonomy" id="1802583"/>
    <lineage>
        <taxon>Bacteria</taxon>
        <taxon>Bacillati</taxon>
        <taxon>Saganbacteria</taxon>
    </lineage>
</organism>
<dbReference type="STRING" id="1802583.A2311_04375"/>
<dbReference type="SUPFAM" id="SSF89550">
    <property type="entry name" value="PHP domain-like"/>
    <property type="match status" value="1"/>
</dbReference>
<dbReference type="Proteomes" id="UP000178951">
    <property type="component" value="Unassembled WGS sequence"/>
</dbReference>
<dbReference type="PANTHER" id="PTHR42924">
    <property type="entry name" value="EXONUCLEASE"/>
    <property type="match status" value="1"/>
</dbReference>
<evidence type="ECO:0000313" key="2">
    <source>
        <dbReference type="EMBL" id="OGC32644.1"/>
    </source>
</evidence>
<dbReference type="GO" id="GO:0035312">
    <property type="term" value="F:5'-3' DNA exonuclease activity"/>
    <property type="evidence" value="ECO:0007669"/>
    <property type="project" value="TreeGrafter"/>
</dbReference>
<dbReference type="EMBL" id="MEUF01000075">
    <property type="protein sequence ID" value="OGC32644.1"/>
    <property type="molecule type" value="Genomic_DNA"/>
</dbReference>
<feature type="domain" description="Polymerase/histidinol phosphatase N-terminal" evidence="1">
    <location>
        <begin position="3"/>
        <end position="68"/>
    </location>
</feature>
<dbReference type="GO" id="GO:0004534">
    <property type="term" value="F:5'-3' RNA exonuclease activity"/>
    <property type="evidence" value="ECO:0007669"/>
    <property type="project" value="TreeGrafter"/>
</dbReference>
<dbReference type="InterPro" id="IPR003141">
    <property type="entry name" value="Pol/His_phosphatase_N"/>
</dbReference>
<dbReference type="AlphaFoldDB" id="A0A1F4TIY7"/>
<dbReference type="CDD" id="cd07438">
    <property type="entry name" value="PHP_HisPPase_AMP"/>
    <property type="match status" value="1"/>
</dbReference>
<evidence type="ECO:0000259" key="1">
    <source>
        <dbReference type="SMART" id="SM00481"/>
    </source>
</evidence>